<feature type="domain" description="BTB" evidence="2">
    <location>
        <begin position="43"/>
        <end position="185"/>
    </location>
</feature>
<evidence type="ECO:0000256" key="1">
    <source>
        <dbReference type="SAM" id="MobiDB-lite"/>
    </source>
</evidence>
<dbReference type="Gene3D" id="3.30.710.10">
    <property type="entry name" value="Potassium Channel Kv1.1, Chain A"/>
    <property type="match status" value="2"/>
</dbReference>
<keyword evidence="3" id="KW-1185">Reference proteome</keyword>
<gene>
    <name evidence="4 5" type="primary">LOC113431234</name>
</gene>
<evidence type="ECO:0000313" key="4">
    <source>
        <dbReference type="RefSeq" id="XP_026549362.1"/>
    </source>
</evidence>
<reference evidence="4 5" key="1">
    <citation type="submission" date="2025-04" db="UniProtKB">
        <authorList>
            <consortium name="RefSeq"/>
        </authorList>
    </citation>
    <scope>IDENTIFICATION</scope>
</reference>
<feature type="region of interest" description="Disordered" evidence="1">
    <location>
        <begin position="406"/>
        <end position="439"/>
    </location>
</feature>
<dbReference type="SMART" id="SM00225">
    <property type="entry name" value="BTB"/>
    <property type="match status" value="2"/>
</dbReference>
<organism evidence="3 4">
    <name type="scientific">Notechis scutatus</name>
    <name type="common">mainland tiger snake</name>
    <dbReference type="NCBI Taxonomy" id="8663"/>
    <lineage>
        <taxon>Eukaryota</taxon>
        <taxon>Metazoa</taxon>
        <taxon>Chordata</taxon>
        <taxon>Craniata</taxon>
        <taxon>Vertebrata</taxon>
        <taxon>Euteleostomi</taxon>
        <taxon>Lepidosauria</taxon>
        <taxon>Squamata</taxon>
        <taxon>Bifurcata</taxon>
        <taxon>Unidentata</taxon>
        <taxon>Episquamata</taxon>
        <taxon>Toxicofera</taxon>
        <taxon>Serpentes</taxon>
        <taxon>Colubroidea</taxon>
        <taxon>Elapidae</taxon>
        <taxon>Hydrophiinae</taxon>
        <taxon>Notechis</taxon>
    </lineage>
</organism>
<dbReference type="RefSeq" id="XP_026549364.1">
    <property type="nucleotide sequence ID" value="XM_026693579.1"/>
</dbReference>
<dbReference type="PANTHER" id="PTHR24413">
    <property type="entry name" value="SPECKLE-TYPE POZ PROTEIN"/>
    <property type="match status" value="1"/>
</dbReference>
<evidence type="ECO:0000313" key="3">
    <source>
        <dbReference type="Proteomes" id="UP000504612"/>
    </source>
</evidence>
<evidence type="ECO:0000259" key="2">
    <source>
        <dbReference type="PROSITE" id="PS50097"/>
    </source>
</evidence>
<feature type="domain" description="BTB" evidence="2">
    <location>
        <begin position="243"/>
        <end position="303"/>
    </location>
</feature>
<dbReference type="GeneID" id="113431234"/>
<evidence type="ECO:0000313" key="5">
    <source>
        <dbReference type="RefSeq" id="XP_026549364.1"/>
    </source>
</evidence>
<dbReference type="RefSeq" id="XP_026549362.1">
    <property type="nucleotide sequence ID" value="XM_026693577.1"/>
</dbReference>
<protein>
    <submittedName>
        <fullName evidence="4 5">Rho-related BTB domain-containing protein 2-like isoform X2</fullName>
    </submittedName>
</protein>
<dbReference type="SUPFAM" id="SSF54695">
    <property type="entry name" value="POZ domain"/>
    <property type="match status" value="2"/>
</dbReference>
<dbReference type="PROSITE" id="PS50097">
    <property type="entry name" value="BTB"/>
    <property type="match status" value="2"/>
</dbReference>
<dbReference type="InterPro" id="IPR011333">
    <property type="entry name" value="SKP1/BTB/POZ_sf"/>
</dbReference>
<dbReference type="AlphaFoldDB" id="A0A6J1W222"/>
<accession>A0A6J1W222</accession>
<name>A0A6J1W222_9SAUR</name>
<feature type="region of interest" description="Disordered" evidence="1">
    <location>
        <begin position="341"/>
        <end position="367"/>
    </location>
</feature>
<dbReference type="Proteomes" id="UP000504612">
    <property type="component" value="Unplaced"/>
</dbReference>
<proteinExistence type="predicted"/>
<dbReference type="InterPro" id="IPR000210">
    <property type="entry name" value="BTB/POZ_dom"/>
</dbReference>
<sequence>MQRPLLQAPFLPPKPPPPIIHIPEPAAGEGRGPGALFHEPLCADVVFRLPGGHQLFAHRVYLATACSRFYDLFALDLGDEPAGGKEPAGRTKSLDAADQGCLATATQAVPLRPSQSDEPLCAPRMPRPASGWGRGIVDVQQERVRDPVTQQEKPMTAVYLEEPVQLGPFKVVLEYLYTGRLDQPQASLMQVAAMAELLEVFDLRMMVANVLNKESFMNREITKAFHVRRANRIKECLSKGSFADVVFLVDDGSVPAHKPLLLAGCDFMVAMFGGTFRESCAAEVSLPGTNCACLRAVLEFLYTELFVPSPDLDAMELLELTNRLCLTRLQALTVRSGRAAACQPSAGGNRCPGDPLPGNDTVPQRSPAGCLVPSLHLHQLQQCLPAVPPRDEGPVSREQGLLREPPLAPHLVPEGGGPLPAHAEGAGAGGGGSPPQAASAQQVVLLAPPPAPPRLLSRDPGCVCVCV</sequence>
<dbReference type="Pfam" id="PF00651">
    <property type="entry name" value="BTB"/>
    <property type="match status" value="1"/>
</dbReference>